<evidence type="ECO:0000313" key="5">
    <source>
        <dbReference type="EMBL" id="KIW69661.1"/>
    </source>
</evidence>
<dbReference type="GO" id="GO:0005085">
    <property type="term" value="F:guanyl-nucleotide exchange factor activity"/>
    <property type="evidence" value="ECO:0007669"/>
    <property type="project" value="TreeGrafter"/>
</dbReference>
<dbReference type="SUPFAM" id="SSF55724">
    <property type="entry name" value="Mog1p/PsbP-like"/>
    <property type="match status" value="1"/>
</dbReference>
<feature type="compositionally biased region" description="Low complexity" evidence="4">
    <location>
        <begin position="84"/>
        <end position="102"/>
    </location>
</feature>
<evidence type="ECO:0000256" key="4">
    <source>
        <dbReference type="SAM" id="MobiDB-lite"/>
    </source>
</evidence>
<dbReference type="PANTHER" id="PTHR15837:SF0">
    <property type="entry name" value="RAN GUANINE NUCLEOTIDE RELEASE FACTOR"/>
    <property type="match status" value="1"/>
</dbReference>
<evidence type="ECO:0000256" key="2">
    <source>
        <dbReference type="ARBA" id="ARBA00022448"/>
    </source>
</evidence>
<dbReference type="GO" id="GO:0006606">
    <property type="term" value="P:protein import into nucleus"/>
    <property type="evidence" value="ECO:0007669"/>
    <property type="project" value="TreeGrafter"/>
</dbReference>
<evidence type="ECO:0000256" key="3">
    <source>
        <dbReference type="ARBA" id="ARBA00022927"/>
    </source>
</evidence>
<protein>
    <submittedName>
        <fullName evidence="5">Uncharacterized protein</fullName>
    </submittedName>
</protein>
<dbReference type="GO" id="GO:0031267">
    <property type="term" value="F:small GTPase binding"/>
    <property type="evidence" value="ECO:0007669"/>
    <property type="project" value="TreeGrafter"/>
</dbReference>
<dbReference type="HOGENOM" id="CLU_081345_1_1_1"/>
<organism evidence="5 6">
    <name type="scientific">Phialophora macrospora</name>
    <dbReference type="NCBI Taxonomy" id="1851006"/>
    <lineage>
        <taxon>Eukaryota</taxon>
        <taxon>Fungi</taxon>
        <taxon>Dikarya</taxon>
        <taxon>Ascomycota</taxon>
        <taxon>Pezizomycotina</taxon>
        <taxon>Eurotiomycetes</taxon>
        <taxon>Chaetothyriomycetidae</taxon>
        <taxon>Chaetothyriales</taxon>
        <taxon>Herpotrichiellaceae</taxon>
        <taxon>Phialophora</taxon>
    </lineage>
</organism>
<dbReference type="GO" id="GO:0005634">
    <property type="term" value="C:nucleus"/>
    <property type="evidence" value="ECO:0007669"/>
    <property type="project" value="TreeGrafter"/>
</dbReference>
<dbReference type="Gene3D" id="3.40.1000.10">
    <property type="entry name" value="Mog1/PsbP, alpha/beta/alpha sandwich"/>
    <property type="match status" value="1"/>
</dbReference>
<accession>A0A0D2CWV7</accession>
<gene>
    <name evidence="5" type="ORF">PV04_05525</name>
</gene>
<dbReference type="PANTHER" id="PTHR15837">
    <property type="entry name" value="RAN GUANINE NUCLEOTIDE RELEASE FACTOR"/>
    <property type="match status" value="1"/>
</dbReference>
<dbReference type="InterPro" id="IPR016123">
    <property type="entry name" value="Mog1/PsbP_a/b/a-sand"/>
</dbReference>
<keyword evidence="2" id="KW-0813">Transport</keyword>
<dbReference type="STRING" id="5601.A0A0D2CWV7"/>
<feature type="region of interest" description="Disordered" evidence="4">
    <location>
        <begin position="169"/>
        <end position="200"/>
    </location>
</feature>
<evidence type="ECO:0000256" key="1">
    <source>
        <dbReference type="ARBA" id="ARBA00010307"/>
    </source>
</evidence>
<dbReference type="Pfam" id="PF04603">
    <property type="entry name" value="Mog1"/>
    <property type="match status" value="1"/>
</dbReference>
<dbReference type="Proteomes" id="UP000054266">
    <property type="component" value="Unassembled WGS sequence"/>
</dbReference>
<dbReference type="AlphaFoldDB" id="A0A0D2CWV7"/>
<reference evidence="5 6" key="1">
    <citation type="submission" date="2015-01" db="EMBL/GenBank/DDBJ databases">
        <title>The Genome Sequence of Capronia semiimmersa CBS27337.</title>
        <authorList>
            <consortium name="The Broad Institute Genomics Platform"/>
            <person name="Cuomo C."/>
            <person name="de Hoog S."/>
            <person name="Gorbushina A."/>
            <person name="Stielow B."/>
            <person name="Teixiera M."/>
            <person name="Abouelleil A."/>
            <person name="Chapman S.B."/>
            <person name="Priest M."/>
            <person name="Young S.K."/>
            <person name="Wortman J."/>
            <person name="Nusbaum C."/>
            <person name="Birren B."/>
        </authorList>
    </citation>
    <scope>NUCLEOTIDE SEQUENCE [LARGE SCALE GENOMIC DNA]</scope>
    <source>
        <strain evidence="5 6">CBS 27337</strain>
    </source>
</reference>
<dbReference type="InterPro" id="IPR007681">
    <property type="entry name" value="Mog1"/>
</dbReference>
<keyword evidence="3" id="KW-0653">Protein transport</keyword>
<feature type="compositionally biased region" description="Low complexity" evidence="4">
    <location>
        <begin position="185"/>
        <end position="200"/>
    </location>
</feature>
<keyword evidence="6" id="KW-1185">Reference proteome</keyword>
<feature type="compositionally biased region" description="Polar residues" evidence="4">
    <location>
        <begin position="63"/>
        <end position="78"/>
    </location>
</feature>
<name>A0A0D2CWV7_9EURO</name>
<proteinExistence type="inferred from homology"/>
<feature type="region of interest" description="Disordered" evidence="4">
    <location>
        <begin position="62"/>
        <end position="116"/>
    </location>
</feature>
<sequence length="285" mass="29966">MATTYGVRQLYGGAMAVELPVELIDSSDIRQIPDHQEVFLSPTTLTSIIFEINSYISAPASAYPNTNAPSQTPTTRTAVSPDGTTTTTTTTTTTSVTTSVVSAGASPRPPNPEPNLDADREATKHHFTDVISPPDTLVSALPTPQPVKMLDPSLAPYPAYMLAGNINSVDPRVGPNTQPNRPQHPAATAPADFPTTGSSASHASHSLLTLVHQVQLLIRLPDHGTDVVVRVAVPLKEFAQAGQALGSSDSGATEGMIAEELGRARDLLARVVGTLKVCDWGLFDG</sequence>
<comment type="similarity">
    <text evidence="1">Belongs to the MOG1 family.</text>
</comment>
<evidence type="ECO:0000313" key="6">
    <source>
        <dbReference type="Proteomes" id="UP000054266"/>
    </source>
</evidence>
<dbReference type="EMBL" id="KN846958">
    <property type="protein sequence ID" value="KIW69661.1"/>
    <property type="molecule type" value="Genomic_DNA"/>
</dbReference>